<organism evidence="1 2">
    <name type="scientific">Egicoccus halophilus</name>
    <dbReference type="NCBI Taxonomy" id="1670830"/>
    <lineage>
        <taxon>Bacteria</taxon>
        <taxon>Bacillati</taxon>
        <taxon>Actinomycetota</taxon>
        <taxon>Nitriliruptoria</taxon>
        <taxon>Egicoccales</taxon>
        <taxon>Egicoccaceae</taxon>
        <taxon>Egicoccus</taxon>
    </lineage>
</organism>
<protein>
    <submittedName>
        <fullName evidence="1">Uncharacterized protein</fullName>
    </submittedName>
</protein>
<dbReference type="EMBL" id="BMHA01000008">
    <property type="protein sequence ID" value="GGI07223.1"/>
    <property type="molecule type" value="Genomic_DNA"/>
</dbReference>
<proteinExistence type="predicted"/>
<gene>
    <name evidence="1" type="ORF">GCM10011354_23010</name>
</gene>
<evidence type="ECO:0000313" key="2">
    <source>
        <dbReference type="Proteomes" id="UP000650511"/>
    </source>
</evidence>
<accession>A0A8J3A940</accession>
<evidence type="ECO:0000313" key="1">
    <source>
        <dbReference type="EMBL" id="GGI07223.1"/>
    </source>
</evidence>
<keyword evidence="2" id="KW-1185">Reference proteome</keyword>
<name>A0A8J3A940_9ACTN</name>
<reference evidence="1" key="1">
    <citation type="journal article" date="2014" name="Int. J. Syst. Evol. Microbiol.">
        <title>Complete genome sequence of Corynebacterium casei LMG S-19264T (=DSM 44701T), isolated from a smear-ripened cheese.</title>
        <authorList>
            <consortium name="US DOE Joint Genome Institute (JGI-PGF)"/>
            <person name="Walter F."/>
            <person name="Albersmeier A."/>
            <person name="Kalinowski J."/>
            <person name="Ruckert C."/>
        </authorList>
    </citation>
    <scope>NUCLEOTIDE SEQUENCE</scope>
    <source>
        <strain evidence="1">CGMCC 1.14988</strain>
    </source>
</reference>
<dbReference type="AlphaFoldDB" id="A0A8J3A940"/>
<reference evidence="1" key="2">
    <citation type="submission" date="2020-09" db="EMBL/GenBank/DDBJ databases">
        <authorList>
            <person name="Sun Q."/>
            <person name="Zhou Y."/>
        </authorList>
    </citation>
    <scope>NUCLEOTIDE SEQUENCE</scope>
    <source>
        <strain evidence="1">CGMCC 1.14988</strain>
    </source>
</reference>
<dbReference type="Proteomes" id="UP000650511">
    <property type="component" value="Unassembled WGS sequence"/>
</dbReference>
<sequence>MNTDTLVPHDAEAALKAEQDRFDRMFDDIDSKVGQALGAFETGSLAGMPQPVQEAWRAMTGALNAAQLKANGAHSRIRDTASNDALPKEHRERVVRETRDQGESEVNDAIERARTHLAVLEANLRAAAVGSPDANPTSRQLARDEIRLTLDQLDPTQVPAAAVDLAGRNGDLASELLGRWGRAYLQSRGFDNVRDFADIETAAIAGLATHGQGSQRQAASAWVGLRRHKIAGQIDARLVASRYRLGLS</sequence>
<dbReference type="RefSeq" id="WP_130649973.1">
    <property type="nucleotide sequence ID" value="NZ_BMHA01000008.1"/>
</dbReference>
<comment type="caution">
    <text evidence="1">The sequence shown here is derived from an EMBL/GenBank/DDBJ whole genome shotgun (WGS) entry which is preliminary data.</text>
</comment>